<comment type="similarity">
    <text evidence="7 19">Belongs to the sugar phosphate cyclases superfamily. Dehydroquinate synthase family.</text>
</comment>
<evidence type="ECO:0000256" key="12">
    <source>
        <dbReference type="ARBA" id="ARBA00022723"/>
    </source>
</evidence>
<reference evidence="22 23" key="1">
    <citation type="submission" date="2020-07" db="EMBL/GenBank/DDBJ databases">
        <title>Complete genome sequence for Sandaracinobacter sp. M6.</title>
        <authorList>
            <person name="Tang Y."/>
            <person name="Liu Q."/>
            <person name="Guo Z."/>
            <person name="Lei P."/>
            <person name="Huang B."/>
        </authorList>
    </citation>
    <scope>NUCLEOTIDE SEQUENCE [LARGE SCALE GENOMIC DNA]</scope>
    <source>
        <strain evidence="22 23">M6</strain>
    </source>
</reference>
<evidence type="ECO:0000259" key="21">
    <source>
        <dbReference type="Pfam" id="PF24621"/>
    </source>
</evidence>
<evidence type="ECO:0000256" key="18">
    <source>
        <dbReference type="ARBA" id="ARBA00023285"/>
    </source>
</evidence>
<dbReference type="GO" id="GO:0005737">
    <property type="term" value="C:cytoplasm"/>
    <property type="evidence" value="ECO:0007669"/>
    <property type="project" value="UniProtKB-SubCell"/>
</dbReference>
<evidence type="ECO:0000256" key="3">
    <source>
        <dbReference type="ARBA" id="ARBA00001947"/>
    </source>
</evidence>
<dbReference type="Pfam" id="PF24621">
    <property type="entry name" value="DHQS_C"/>
    <property type="match status" value="1"/>
</dbReference>
<dbReference type="AlphaFoldDB" id="A0A7G5IJD6"/>
<keyword evidence="23" id="KW-1185">Reference proteome</keyword>
<dbReference type="PANTHER" id="PTHR43622">
    <property type="entry name" value="3-DEHYDROQUINATE SYNTHASE"/>
    <property type="match status" value="1"/>
</dbReference>
<comment type="catalytic activity">
    <reaction evidence="1 19">
        <text>7-phospho-2-dehydro-3-deoxy-D-arabino-heptonate = 3-dehydroquinate + phosphate</text>
        <dbReference type="Rhea" id="RHEA:21968"/>
        <dbReference type="ChEBI" id="CHEBI:32364"/>
        <dbReference type="ChEBI" id="CHEBI:43474"/>
        <dbReference type="ChEBI" id="CHEBI:58394"/>
        <dbReference type="EC" id="4.2.3.4"/>
    </reaction>
</comment>
<evidence type="ECO:0000256" key="9">
    <source>
        <dbReference type="ARBA" id="ARBA00017684"/>
    </source>
</evidence>
<dbReference type="GO" id="GO:0000166">
    <property type="term" value="F:nucleotide binding"/>
    <property type="evidence" value="ECO:0007669"/>
    <property type="project" value="UniProtKB-KW"/>
</dbReference>
<dbReference type="GO" id="GO:0046872">
    <property type="term" value="F:metal ion binding"/>
    <property type="evidence" value="ECO:0007669"/>
    <property type="project" value="UniProtKB-KW"/>
</dbReference>
<dbReference type="UniPathway" id="UPA00053">
    <property type="reaction ID" value="UER00085"/>
</dbReference>
<evidence type="ECO:0000256" key="4">
    <source>
        <dbReference type="ARBA" id="ARBA00003485"/>
    </source>
</evidence>
<dbReference type="Pfam" id="PF01761">
    <property type="entry name" value="DHQ_synthase"/>
    <property type="match status" value="1"/>
</dbReference>
<dbReference type="EMBL" id="CP059851">
    <property type="protein sequence ID" value="QMW23478.1"/>
    <property type="molecule type" value="Genomic_DNA"/>
</dbReference>
<dbReference type="Gene3D" id="1.20.1090.10">
    <property type="entry name" value="Dehydroquinate synthase-like - alpha domain"/>
    <property type="match status" value="1"/>
</dbReference>
<dbReference type="Proteomes" id="UP000515292">
    <property type="component" value="Chromosome"/>
</dbReference>
<dbReference type="InterPro" id="IPR030960">
    <property type="entry name" value="DHQS/DOIS_N"/>
</dbReference>
<feature type="domain" description="3-dehydroquinate synthase C-terminal" evidence="21">
    <location>
        <begin position="185"/>
        <end position="335"/>
    </location>
</feature>
<dbReference type="GO" id="GO:0008652">
    <property type="term" value="P:amino acid biosynthetic process"/>
    <property type="evidence" value="ECO:0007669"/>
    <property type="project" value="UniProtKB-KW"/>
</dbReference>
<sequence length="372" mass="38652">MTQPLIVPVALGDRGYDIHVADGLLARAGALVAPLTRSRRIAVVTDENVWPLHGAALRRSFEAAGLGVHPLVLGPGEASKSFTVLADLCDALLALDITRADAIVAFGGGVIGDLTGFAAAILKRGTGFVQMPTTLLAMVDSSVGGKTGINTAAGKNLVGAFHQPRAVIADTALLATLPPRERQAGYAEIVKYGLINDPAFFDWCEAQGRRVLALEPDAVAHAVAQSCRAKAAVVAADERETADVRALLNLGHTFGHALEAETGFGTALLHGEAVAIGMAQAFRFSAARGLCPPADAERVVAHLAAAGLRTRAAEAGITADAAPRLVAHMLHDKKKLGDTLPFILARGIGQAFVAKDVALAEVERFLADELRG</sequence>
<evidence type="ECO:0000256" key="7">
    <source>
        <dbReference type="ARBA" id="ARBA00005412"/>
    </source>
</evidence>
<evidence type="ECO:0000313" key="22">
    <source>
        <dbReference type="EMBL" id="QMW23478.1"/>
    </source>
</evidence>
<evidence type="ECO:0000256" key="1">
    <source>
        <dbReference type="ARBA" id="ARBA00001393"/>
    </source>
</evidence>
<feature type="binding site" evidence="19">
    <location>
        <position position="270"/>
    </location>
    <ligand>
        <name>Zn(2+)</name>
        <dbReference type="ChEBI" id="CHEBI:29105"/>
    </ligand>
</feature>
<evidence type="ECO:0000256" key="19">
    <source>
        <dbReference type="HAMAP-Rule" id="MF_00110"/>
    </source>
</evidence>
<dbReference type="RefSeq" id="WP_182297301.1">
    <property type="nucleotide sequence ID" value="NZ_CP059851.1"/>
</dbReference>
<keyword evidence="10 19" id="KW-0963">Cytoplasm</keyword>
<evidence type="ECO:0000256" key="13">
    <source>
        <dbReference type="ARBA" id="ARBA00022741"/>
    </source>
</evidence>
<evidence type="ECO:0000256" key="14">
    <source>
        <dbReference type="ARBA" id="ARBA00022833"/>
    </source>
</evidence>
<dbReference type="InterPro" id="IPR016037">
    <property type="entry name" value="DHQ_synth_AroB"/>
</dbReference>
<organism evidence="22 23">
    <name type="scientific">Sandaracinobacteroides saxicola</name>
    <dbReference type="NCBI Taxonomy" id="2759707"/>
    <lineage>
        <taxon>Bacteria</taxon>
        <taxon>Pseudomonadati</taxon>
        <taxon>Pseudomonadota</taxon>
        <taxon>Alphaproteobacteria</taxon>
        <taxon>Sphingomonadales</taxon>
        <taxon>Sphingosinicellaceae</taxon>
        <taxon>Sandaracinobacteroides</taxon>
    </lineage>
</organism>
<evidence type="ECO:0000256" key="17">
    <source>
        <dbReference type="ARBA" id="ARBA00023239"/>
    </source>
</evidence>
<evidence type="ECO:0000259" key="20">
    <source>
        <dbReference type="Pfam" id="PF01761"/>
    </source>
</evidence>
<dbReference type="NCBIfam" id="TIGR01357">
    <property type="entry name" value="aroB"/>
    <property type="match status" value="1"/>
</dbReference>
<dbReference type="EC" id="4.2.3.4" evidence="8 19"/>
<dbReference type="KEGG" id="sand:H3309_02955"/>
<dbReference type="GO" id="GO:0009423">
    <property type="term" value="P:chorismate biosynthetic process"/>
    <property type="evidence" value="ECO:0007669"/>
    <property type="project" value="UniProtKB-UniRule"/>
</dbReference>
<protein>
    <recommendedName>
        <fullName evidence="9 19">3-dehydroquinate synthase</fullName>
        <shortName evidence="19">DHQS</shortName>
        <ecNumber evidence="8 19">4.2.3.4</ecNumber>
    </recommendedName>
</protein>
<evidence type="ECO:0000256" key="6">
    <source>
        <dbReference type="ARBA" id="ARBA00004661"/>
    </source>
</evidence>
<gene>
    <name evidence="19" type="primary">aroB</name>
    <name evidence="22" type="ORF">H3309_02955</name>
</gene>
<dbReference type="HAMAP" id="MF_00110">
    <property type="entry name" value="DHQ_synthase"/>
    <property type="match status" value="1"/>
</dbReference>
<dbReference type="CDD" id="cd08195">
    <property type="entry name" value="DHQS"/>
    <property type="match status" value="1"/>
</dbReference>
<name>A0A7G5IJD6_9SPHN</name>
<evidence type="ECO:0000256" key="5">
    <source>
        <dbReference type="ARBA" id="ARBA00004496"/>
    </source>
</evidence>
<keyword evidence="14 19" id="KW-0862">Zinc</keyword>
<evidence type="ECO:0000256" key="16">
    <source>
        <dbReference type="ARBA" id="ARBA00023141"/>
    </source>
</evidence>
<comment type="cofactor">
    <cofactor evidence="2 19">
        <name>NAD(+)</name>
        <dbReference type="ChEBI" id="CHEBI:57540"/>
    </cofactor>
</comment>
<dbReference type="PANTHER" id="PTHR43622:SF7">
    <property type="entry name" value="3-DEHYDROQUINATE SYNTHASE, CHLOROPLASTIC"/>
    <property type="match status" value="1"/>
</dbReference>
<feature type="binding site" evidence="19">
    <location>
        <position position="155"/>
    </location>
    <ligand>
        <name>NAD(+)</name>
        <dbReference type="ChEBI" id="CHEBI:57540"/>
    </ligand>
</feature>
<keyword evidence="18 19" id="KW-0170">Cobalt</keyword>
<comment type="cofactor">
    <cofactor evidence="3">
        <name>Zn(2+)</name>
        <dbReference type="ChEBI" id="CHEBI:29105"/>
    </cofactor>
</comment>
<dbReference type="InterPro" id="IPR056179">
    <property type="entry name" value="DHQS_C"/>
</dbReference>
<comment type="caution">
    <text evidence="19">Lacks conserved residue(s) required for the propagation of feature annotation.</text>
</comment>
<evidence type="ECO:0000256" key="15">
    <source>
        <dbReference type="ARBA" id="ARBA00023027"/>
    </source>
</evidence>
<comment type="subcellular location">
    <subcellularLocation>
        <location evidence="5 19">Cytoplasm</location>
    </subcellularLocation>
</comment>
<feature type="binding site" evidence="19">
    <location>
        <position position="252"/>
    </location>
    <ligand>
        <name>Zn(2+)</name>
        <dbReference type="ChEBI" id="CHEBI:29105"/>
    </ligand>
</feature>
<comment type="pathway">
    <text evidence="6 19">Metabolic intermediate biosynthesis; chorismate biosynthesis; chorismate from D-erythrose 4-phosphate and phosphoenolpyruvate: step 2/7.</text>
</comment>
<keyword evidence="11 19" id="KW-0028">Amino-acid biosynthesis</keyword>
<feature type="binding site" evidence="19">
    <location>
        <position position="188"/>
    </location>
    <ligand>
        <name>Zn(2+)</name>
        <dbReference type="ChEBI" id="CHEBI:29105"/>
    </ligand>
</feature>
<dbReference type="PIRSF" id="PIRSF001455">
    <property type="entry name" value="DHQ_synth"/>
    <property type="match status" value="1"/>
</dbReference>
<keyword evidence="13 19" id="KW-0547">Nucleotide-binding</keyword>
<feature type="binding site" evidence="19">
    <location>
        <position position="146"/>
    </location>
    <ligand>
        <name>NAD(+)</name>
        <dbReference type="ChEBI" id="CHEBI:57540"/>
    </ligand>
</feature>
<dbReference type="GO" id="GO:0009073">
    <property type="term" value="P:aromatic amino acid family biosynthetic process"/>
    <property type="evidence" value="ECO:0007669"/>
    <property type="project" value="UniProtKB-KW"/>
</dbReference>
<comment type="function">
    <text evidence="4 19">Catalyzes the conversion of 3-deoxy-D-arabino-heptulosonate 7-phosphate (DAHP) to dehydroquinate (DHQ).</text>
</comment>
<dbReference type="GO" id="GO:0003856">
    <property type="term" value="F:3-dehydroquinate synthase activity"/>
    <property type="evidence" value="ECO:0007669"/>
    <property type="project" value="UniProtKB-UniRule"/>
</dbReference>
<dbReference type="InterPro" id="IPR030963">
    <property type="entry name" value="DHQ_synth_fam"/>
</dbReference>
<evidence type="ECO:0000256" key="2">
    <source>
        <dbReference type="ARBA" id="ARBA00001911"/>
    </source>
</evidence>
<keyword evidence="12 19" id="KW-0479">Metal-binding</keyword>
<keyword evidence="16 19" id="KW-0057">Aromatic amino acid biosynthesis</keyword>
<feature type="binding site" evidence="19">
    <location>
        <begin position="109"/>
        <end position="113"/>
    </location>
    <ligand>
        <name>NAD(+)</name>
        <dbReference type="ChEBI" id="CHEBI:57540"/>
    </ligand>
</feature>
<comment type="cofactor">
    <cofactor evidence="19">
        <name>Co(2+)</name>
        <dbReference type="ChEBI" id="CHEBI:48828"/>
    </cofactor>
    <cofactor evidence="19">
        <name>Zn(2+)</name>
        <dbReference type="ChEBI" id="CHEBI:29105"/>
    </cofactor>
    <text evidence="19">Binds 1 divalent metal cation per subunit. Can use either Co(2+) or Zn(2+).</text>
</comment>
<feature type="domain" description="3-dehydroquinate synthase N-terminal" evidence="20">
    <location>
        <begin position="72"/>
        <end position="182"/>
    </location>
</feature>
<dbReference type="SUPFAM" id="SSF56796">
    <property type="entry name" value="Dehydroquinate synthase-like"/>
    <property type="match status" value="1"/>
</dbReference>
<keyword evidence="17 19" id="KW-0456">Lyase</keyword>
<evidence type="ECO:0000313" key="23">
    <source>
        <dbReference type="Proteomes" id="UP000515292"/>
    </source>
</evidence>
<accession>A0A7G5IJD6</accession>
<proteinExistence type="inferred from homology"/>
<dbReference type="Gene3D" id="3.40.50.1970">
    <property type="match status" value="1"/>
</dbReference>
<keyword evidence="15 19" id="KW-0520">NAD</keyword>
<evidence type="ECO:0000256" key="11">
    <source>
        <dbReference type="ARBA" id="ARBA00022605"/>
    </source>
</evidence>
<dbReference type="FunFam" id="3.40.50.1970:FF:000007">
    <property type="entry name" value="Pentafunctional AROM polypeptide"/>
    <property type="match status" value="1"/>
</dbReference>
<dbReference type="InterPro" id="IPR050071">
    <property type="entry name" value="Dehydroquinate_synthase"/>
</dbReference>
<evidence type="ECO:0000256" key="8">
    <source>
        <dbReference type="ARBA" id="ARBA00013031"/>
    </source>
</evidence>
<evidence type="ECO:0000256" key="10">
    <source>
        <dbReference type="ARBA" id="ARBA00022490"/>
    </source>
</evidence>
<feature type="binding site" evidence="19">
    <location>
        <begin position="133"/>
        <end position="134"/>
    </location>
    <ligand>
        <name>NAD(+)</name>
        <dbReference type="ChEBI" id="CHEBI:57540"/>
    </ligand>
</feature>